<evidence type="ECO:0000259" key="3">
    <source>
        <dbReference type="SMART" id="SM00563"/>
    </source>
</evidence>
<organism evidence="4 5">
    <name type="scientific">Nostoc parmelioides FACHB-3921</name>
    <dbReference type="NCBI Taxonomy" id="2692909"/>
    <lineage>
        <taxon>Bacteria</taxon>
        <taxon>Bacillati</taxon>
        <taxon>Cyanobacteriota</taxon>
        <taxon>Cyanophyceae</taxon>
        <taxon>Nostocales</taxon>
        <taxon>Nostocaceae</taxon>
        <taxon>Nostoc</taxon>
    </lineage>
</organism>
<dbReference type="RefSeq" id="WP_190569424.1">
    <property type="nucleotide sequence ID" value="NZ_JACJQL010000037.1"/>
</dbReference>
<dbReference type="SMART" id="SM00563">
    <property type="entry name" value="PlsC"/>
    <property type="match status" value="1"/>
</dbReference>
<dbReference type="PANTHER" id="PTHR10434">
    <property type="entry name" value="1-ACYL-SN-GLYCEROL-3-PHOSPHATE ACYLTRANSFERASE"/>
    <property type="match status" value="1"/>
</dbReference>
<accession>A0ABR8BI76</accession>
<proteinExistence type="predicted"/>
<gene>
    <name evidence="4" type="ORF">H6G14_21320</name>
</gene>
<reference evidence="4 5" key="1">
    <citation type="journal article" date="2020" name="ISME J.">
        <title>Comparative genomics reveals insights into cyanobacterial evolution and habitat adaptation.</title>
        <authorList>
            <person name="Chen M.Y."/>
            <person name="Teng W.K."/>
            <person name="Zhao L."/>
            <person name="Hu C.X."/>
            <person name="Zhou Y.K."/>
            <person name="Han B.P."/>
            <person name="Song L.R."/>
            <person name="Shu W.S."/>
        </authorList>
    </citation>
    <scope>NUCLEOTIDE SEQUENCE [LARGE SCALE GENOMIC DNA]</scope>
    <source>
        <strain evidence="4 5">FACHB-3921</strain>
    </source>
</reference>
<dbReference type="Pfam" id="PF01553">
    <property type="entry name" value="Acyltransferase"/>
    <property type="match status" value="1"/>
</dbReference>
<dbReference type="Proteomes" id="UP000621307">
    <property type="component" value="Unassembled WGS sequence"/>
</dbReference>
<keyword evidence="5" id="KW-1185">Reference proteome</keyword>
<evidence type="ECO:0000313" key="4">
    <source>
        <dbReference type="EMBL" id="MBD2253817.1"/>
    </source>
</evidence>
<keyword evidence="2 4" id="KW-0012">Acyltransferase</keyword>
<dbReference type="PANTHER" id="PTHR10434:SF11">
    <property type="entry name" value="1-ACYL-SN-GLYCEROL-3-PHOSPHATE ACYLTRANSFERASE"/>
    <property type="match status" value="1"/>
</dbReference>
<protein>
    <submittedName>
        <fullName evidence="4">1-acyl-sn-glycerol-3-phosphate acyltransferase</fullName>
    </submittedName>
</protein>
<keyword evidence="1" id="KW-0808">Transferase</keyword>
<evidence type="ECO:0000256" key="1">
    <source>
        <dbReference type="ARBA" id="ARBA00022679"/>
    </source>
</evidence>
<dbReference type="SUPFAM" id="SSF69593">
    <property type="entry name" value="Glycerol-3-phosphate (1)-acyltransferase"/>
    <property type="match status" value="1"/>
</dbReference>
<evidence type="ECO:0000313" key="5">
    <source>
        <dbReference type="Proteomes" id="UP000621307"/>
    </source>
</evidence>
<dbReference type="GO" id="GO:0016746">
    <property type="term" value="F:acyltransferase activity"/>
    <property type="evidence" value="ECO:0007669"/>
    <property type="project" value="UniProtKB-KW"/>
</dbReference>
<dbReference type="InterPro" id="IPR002123">
    <property type="entry name" value="Plipid/glycerol_acylTrfase"/>
</dbReference>
<feature type="domain" description="Phospholipid/glycerol acyltransferase" evidence="3">
    <location>
        <begin position="69"/>
        <end position="192"/>
    </location>
</feature>
<evidence type="ECO:0000256" key="2">
    <source>
        <dbReference type="ARBA" id="ARBA00023315"/>
    </source>
</evidence>
<name>A0ABR8BI76_9NOSO</name>
<dbReference type="EMBL" id="JACJQL010000037">
    <property type="protein sequence ID" value="MBD2253817.1"/>
    <property type="molecule type" value="Genomic_DNA"/>
</dbReference>
<dbReference type="CDD" id="cd07989">
    <property type="entry name" value="LPLAT_AGPAT-like"/>
    <property type="match status" value="1"/>
</dbReference>
<sequence>MIEFFSVSDTRQAQPTNTLVPPQVAVTTSKVSPWLSPVLYFVGNYLLLPSFFGRISITGQENIPKIGPVILAPTHRARWDSLLLPYATGRYVTGRDLKFMVTKTECRGLQGWFVRRMGGFPIDTQHPAVSTLRHAVELLQQGQMLVIYPEGNIFRDGKLHPLKSGISRLALSAESSHPGLGVKILPISINYSQPYPCWGTDVNIHIGSAINVQDYTNGKVKQNAKRLTEDLTRDLQNLSDSELAFSHHDVAEVSNSPIVSVSDSNERPNVRGGATGGRRELLTVDY</sequence>
<comment type="caution">
    <text evidence="4">The sequence shown here is derived from an EMBL/GenBank/DDBJ whole genome shotgun (WGS) entry which is preliminary data.</text>
</comment>